<gene>
    <name evidence="2" type="ORF">PanWU01x14_104500</name>
</gene>
<organism evidence="2 3">
    <name type="scientific">Parasponia andersonii</name>
    <name type="common">Sponia andersonii</name>
    <dbReference type="NCBI Taxonomy" id="3476"/>
    <lineage>
        <taxon>Eukaryota</taxon>
        <taxon>Viridiplantae</taxon>
        <taxon>Streptophyta</taxon>
        <taxon>Embryophyta</taxon>
        <taxon>Tracheophyta</taxon>
        <taxon>Spermatophyta</taxon>
        <taxon>Magnoliopsida</taxon>
        <taxon>eudicotyledons</taxon>
        <taxon>Gunneridae</taxon>
        <taxon>Pentapetalae</taxon>
        <taxon>rosids</taxon>
        <taxon>fabids</taxon>
        <taxon>Rosales</taxon>
        <taxon>Cannabaceae</taxon>
        <taxon>Parasponia</taxon>
    </lineage>
</organism>
<proteinExistence type="predicted"/>
<reference evidence="3" key="1">
    <citation type="submission" date="2016-06" db="EMBL/GenBank/DDBJ databases">
        <title>Parallel loss of symbiosis genes in relatives of nitrogen-fixing non-legume Parasponia.</title>
        <authorList>
            <person name="Van Velzen R."/>
            <person name="Holmer R."/>
            <person name="Bu F."/>
            <person name="Rutten L."/>
            <person name="Van Zeijl A."/>
            <person name="Liu W."/>
            <person name="Santuari L."/>
            <person name="Cao Q."/>
            <person name="Sharma T."/>
            <person name="Shen D."/>
            <person name="Roswanjaya Y."/>
            <person name="Wardhani T."/>
            <person name="Kalhor M.S."/>
            <person name="Jansen J."/>
            <person name="Van den Hoogen J."/>
            <person name="Gungor B."/>
            <person name="Hartog M."/>
            <person name="Hontelez J."/>
            <person name="Verver J."/>
            <person name="Yang W.-C."/>
            <person name="Schijlen E."/>
            <person name="Repin R."/>
            <person name="Schilthuizen M."/>
            <person name="Schranz E."/>
            <person name="Heidstra R."/>
            <person name="Miyata K."/>
            <person name="Fedorova E."/>
            <person name="Kohlen W."/>
            <person name="Bisseling T."/>
            <person name="Smit S."/>
            <person name="Geurts R."/>
        </authorList>
    </citation>
    <scope>NUCLEOTIDE SEQUENCE [LARGE SCALE GENOMIC DNA]</scope>
    <source>
        <strain evidence="3">cv. WU1-14</strain>
    </source>
</reference>
<dbReference type="Pfam" id="PF00011">
    <property type="entry name" value="HSP20"/>
    <property type="match status" value="1"/>
</dbReference>
<dbReference type="AlphaFoldDB" id="A0A2P5D216"/>
<accession>A0A2P5D216</accession>
<dbReference type="InterPro" id="IPR002068">
    <property type="entry name" value="A-crystallin/Hsp20_dom"/>
</dbReference>
<feature type="domain" description="SHSP" evidence="1">
    <location>
        <begin position="50"/>
        <end position="81"/>
    </location>
</feature>
<dbReference type="OrthoDB" id="10387798at2759"/>
<dbReference type="EMBL" id="JXTB01000073">
    <property type="protein sequence ID" value="PON67275.1"/>
    <property type="molecule type" value="Genomic_DNA"/>
</dbReference>
<evidence type="ECO:0000313" key="3">
    <source>
        <dbReference type="Proteomes" id="UP000237105"/>
    </source>
</evidence>
<protein>
    <submittedName>
        <fullName evidence="2">Alpha-crystallin, subunit A</fullName>
    </submittedName>
</protein>
<dbReference type="InterPro" id="IPR008978">
    <property type="entry name" value="HSP20-like_chaperone"/>
</dbReference>
<sequence>MALQSVQIASTRSSTAALLVEQRSVDRSINCRKTPITHMFKAKVFGVLRKEELKYCVERNIGKFERMFQLPENAEMDQVIARG</sequence>
<evidence type="ECO:0000313" key="2">
    <source>
        <dbReference type="EMBL" id="PON67275.1"/>
    </source>
</evidence>
<name>A0A2P5D216_PARAD</name>
<dbReference type="Proteomes" id="UP000237105">
    <property type="component" value="Unassembled WGS sequence"/>
</dbReference>
<comment type="caution">
    <text evidence="2">The sequence shown here is derived from an EMBL/GenBank/DDBJ whole genome shotgun (WGS) entry which is preliminary data.</text>
</comment>
<keyword evidence="3" id="KW-1185">Reference proteome</keyword>
<dbReference type="SUPFAM" id="SSF49764">
    <property type="entry name" value="HSP20-like chaperones"/>
    <property type="match status" value="1"/>
</dbReference>
<evidence type="ECO:0000259" key="1">
    <source>
        <dbReference type="Pfam" id="PF00011"/>
    </source>
</evidence>